<evidence type="ECO:0000313" key="9">
    <source>
        <dbReference type="EMBL" id="HGE99718.1"/>
    </source>
</evidence>
<dbReference type="InterPro" id="IPR000192">
    <property type="entry name" value="Aminotrans_V_dom"/>
</dbReference>
<evidence type="ECO:0000256" key="2">
    <source>
        <dbReference type="ARBA" id="ARBA00009236"/>
    </source>
</evidence>
<dbReference type="InterPro" id="IPR020578">
    <property type="entry name" value="Aminotrans_V_PyrdxlP_BS"/>
</dbReference>
<dbReference type="InterPro" id="IPR024169">
    <property type="entry name" value="SP_NH2Trfase/AEP_transaminase"/>
</dbReference>
<evidence type="ECO:0000256" key="1">
    <source>
        <dbReference type="ARBA" id="ARBA00001933"/>
    </source>
</evidence>
<dbReference type="SUPFAM" id="SSF53383">
    <property type="entry name" value="PLP-dependent transferases"/>
    <property type="match status" value="1"/>
</dbReference>
<name>A0A7C3Z3R4_UNCW3</name>
<protein>
    <submittedName>
        <fullName evidence="9">Alanine--glyoxylate aminotransferase family protein</fullName>
    </submittedName>
</protein>
<dbReference type="InterPro" id="IPR015421">
    <property type="entry name" value="PyrdxlP-dep_Trfase_major"/>
</dbReference>
<dbReference type="PROSITE" id="PS00595">
    <property type="entry name" value="AA_TRANSFER_CLASS_5"/>
    <property type="match status" value="1"/>
</dbReference>
<feature type="domain" description="Aminotransferase class V" evidence="8">
    <location>
        <begin position="30"/>
        <end position="325"/>
    </location>
</feature>
<dbReference type="GO" id="GO:0019265">
    <property type="term" value="P:glycine biosynthetic process, by transamination of glyoxylate"/>
    <property type="evidence" value="ECO:0007669"/>
    <property type="project" value="TreeGrafter"/>
</dbReference>
<organism evidence="9">
    <name type="scientific">candidate division WOR-3 bacterium</name>
    <dbReference type="NCBI Taxonomy" id="2052148"/>
    <lineage>
        <taxon>Bacteria</taxon>
        <taxon>Bacteria division WOR-3</taxon>
    </lineage>
</organism>
<dbReference type="GO" id="GO:0008453">
    <property type="term" value="F:alanine-glyoxylate transaminase activity"/>
    <property type="evidence" value="ECO:0007669"/>
    <property type="project" value="TreeGrafter"/>
</dbReference>
<evidence type="ECO:0000256" key="7">
    <source>
        <dbReference type="RuleBase" id="RU004504"/>
    </source>
</evidence>
<dbReference type="Gene3D" id="3.40.640.10">
    <property type="entry name" value="Type I PLP-dependent aspartate aminotransferase-like (Major domain)"/>
    <property type="match status" value="1"/>
</dbReference>
<dbReference type="PANTHER" id="PTHR21152:SF40">
    <property type="entry name" value="ALANINE--GLYOXYLATE AMINOTRANSFERASE"/>
    <property type="match status" value="1"/>
</dbReference>
<dbReference type="AlphaFoldDB" id="A0A7C3Z3R4"/>
<evidence type="ECO:0000259" key="8">
    <source>
        <dbReference type="Pfam" id="PF00266"/>
    </source>
</evidence>
<dbReference type="EMBL" id="DTMQ01000041">
    <property type="protein sequence ID" value="HGE99718.1"/>
    <property type="molecule type" value="Genomic_DNA"/>
</dbReference>
<comment type="cofactor">
    <cofactor evidence="1 5 7">
        <name>pyridoxal 5'-phosphate</name>
        <dbReference type="ChEBI" id="CHEBI:597326"/>
    </cofactor>
</comment>
<sequence>MRKPYTLFVPGPVEIPPRAIKELSKPLLYHREEKFSRLLSETINYLRLLFFTRGKVFILTASGTGAMEACVQNLVSRYDRTLVISYGVFGERWKELLWRYGAYVDEVAYPYGKSPPLAEIERKIRTNDEIKFIFTTLTETSTGMVANIKGIGEIAKREGKILVVDAICGLGADEFYMDKWNVDVVCGASQKALASPPGISFLAINEKAWEAVEKAKSPRFYFDLRNYERFLTNYQTPYTPAILTLYAFHYSLKRVLSQGVKKLWREHKERASLFRAQLGDVEYLPDSPSNALTVIKMPEGKESTKIIKEIKERYKILLSDGQKTLKGKIIRVGHMGNLKKAQLLKVAAILKRYL</sequence>
<dbReference type="InterPro" id="IPR015424">
    <property type="entry name" value="PyrdxlP-dep_Trfase"/>
</dbReference>
<proteinExistence type="inferred from homology"/>
<keyword evidence="9" id="KW-0808">Transferase</keyword>
<feature type="modified residue" description="N6-(pyridoxal phosphate)lysine" evidence="5">
    <location>
        <position position="191"/>
    </location>
</feature>
<evidence type="ECO:0000256" key="5">
    <source>
        <dbReference type="PIRSR" id="PIRSR000524-50"/>
    </source>
</evidence>
<keyword evidence="3 5" id="KW-0663">Pyridoxal phosphate</keyword>
<dbReference type="Pfam" id="PF00266">
    <property type="entry name" value="Aminotran_5"/>
    <property type="match status" value="1"/>
</dbReference>
<evidence type="ECO:0000256" key="3">
    <source>
        <dbReference type="ARBA" id="ARBA00022898"/>
    </source>
</evidence>
<dbReference type="GO" id="GO:0004760">
    <property type="term" value="F:L-serine-pyruvate transaminase activity"/>
    <property type="evidence" value="ECO:0007669"/>
    <property type="project" value="TreeGrafter"/>
</dbReference>
<dbReference type="PIRSF" id="PIRSF000524">
    <property type="entry name" value="SPT"/>
    <property type="match status" value="1"/>
</dbReference>
<dbReference type="PANTHER" id="PTHR21152">
    <property type="entry name" value="AMINOTRANSFERASE CLASS V"/>
    <property type="match status" value="1"/>
</dbReference>
<gene>
    <name evidence="9" type="ORF">ENX07_06610</name>
</gene>
<keyword evidence="9" id="KW-0032">Aminotransferase</keyword>
<accession>A0A7C3Z3R4</accession>
<reference evidence="9" key="1">
    <citation type="journal article" date="2020" name="mSystems">
        <title>Genome- and Community-Level Interaction Insights into Carbon Utilization and Element Cycling Functions of Hydrothermarchaeota in Hydrothermal Sediment.</title>
        <authorList>
            <person name="Zhou Z."/>
            <person name="Liu Y."/>
            <person name="Xu W."/>
            <person name="Pan J."/>
            <person name="Luo Z.H."/>
            <person name="Li M."/>
        </authorList>
    </citation>
    <scope>NUCLEOTIDE SEQUENCE [LARGE SCALE GENOMIC DNA]</scope>
    <source>
        <strain evidence="9">SpSt-906</strain>
    </source>
</reference>
<dbReference type="InterPro" id="IPR015422">
    <property type="entry name" value="PyrdxlP-dep_Trfase_small"/>
</dbReference>
<feature type="binding site" evidence="4">
    <location>
        <position position="331"/>
    </location>
    <ligand>
        <name>substrate</name>
    </ligand>
</feature>
<comment type="caution">
    <text evidence="9">The sequence shown here is derived from an EMBL/GenBank/DDBJ whole genome shotgun (WGS) entry which is preliminary data.</text>
</comment>
<comment type="similarity">
    <text evidence="2 6">Belongs to the class-V pyridoxal-phosphate-dependent aminotransferase family.</text>
</comment>
<evidence type="ECO:0000256" key="4">
    <source>
        <dbReference type="PIRSR" id="PIRSR000524-1"/>
    </source>
</evidence>
<evidence type="ECO:0000256" key="6">
    <source>
        <dbReference type="RuleBase" id="RU004075"/>
    </source>
</evidence>
<dbReference type="Gene3D" id="3.90.1150.10">
    <property type="entry name" value="Aspartate Aminotransferase, domain 1"/>
    <property type="match status" value="1"/>
</dbReference>